<dbReference type="SUPFAM" id="SSF53187">
    <property type="entry name" value="Zn-dependent exopeptidases"/>
    <property type="match status" value="1"/>
</dbReference>
<sequence>MLASDVGQDRLGARVRFAYEGETLNDEGVVRHEDGRKEIVLRYGTPSEMTRRKLVTLVRNIVKSAKSSGEKRIILSLDDLYGRCSSRMVSDPTDLVSLVITNIEMANYEFVAYKSKPKDGWKFLEEVVFVGTVRFMDGIGHGRLVGNGVNLMRDLGNTPAFDLTPRRLAFEAELASTGLPVKFRALGVEEMQTLGMGGVLGVGVGSVNKPCFVIMEYMAGPPDEKPIVLVGKGVTFDTGGISIKPSEGMEEMKLDMLGGASVIAAIVTAARLGLKKNVVALVPAVENMPSGSAIRPGDVLTSLSGKTMEVLNTDAEGRLILADALAYAGKFYDPRLVVSVATLTGAACVALGTHASALFAADDAIAATMTLLAEESGDYVWRMPLWEEYDDEVKGAVGDVRNTGKSGRYGGAIAAAKFLEKASVITHPWAHIDMAPRMTSADGDHLAKGAAGDPVRLLVRLLERYTA</sequence>
<dbReference type="PROSITE" id="PS00631">
    <property type="entry name" value="CYTOSOL_AP"/>
    <property type="match status" value="1"/>
</dbReference>
<reference evidence="9 10" key="1">
    <citation type="journal article" date="2016" name="Nat. Commun.">
        <title>Thousands of microbial genomes shed light on interconnected biogeochemical processes in an aquifer system.</title>
        <authorList>
            <person name="Anantharaman K."/>
            <person name="Brown C.T."/>
            <person name="Hug L.A."/>
            <person name="Sharon I."/>
            <person name="Castelle C.J."/>
            <person name="Probst A.J."/>
            <person name="Thomas B.C."/>
            <person name="Singh A."/>
            <person name="Wilkins M.J."/>
            <person name="Karaoz U."/>
            <person name="Brodie E.L."/>
            <person name="Williams K.H."/>
            <person name="Hubbard S.S."/>
            <person name="Banfield J.F."/>
        </authorList>
    </citation>
    <scope>NUCLEOTIDE SEQUENCE [LARGE SCALE GENOMIC DNA]</scope>
</reference>
<dbReference type="CDD" id="cd00433">
    <property type="entry name" value="Peptidase_M17"/>
    <property type="match status" value="1"/>
</dbReference>
<accession>A0A1G2DB58</accession>
<dbReference type="AlphaFoldDB" id="A0A1G2DB58"/>
<dbReference type="InterPro" id="IPR023042">
    <property type="entry name" value="Peptidase_M17_leu_NH2_pept"/>
</dbReference>
<feature type="binding site" evidence="7">
    <location>
        <position position="237"/>
    </location>
    <ligand>
        <name>Mn(2+)</name>
        <dbReference type="ChEBI" id="CHEBI:29035"/>
        <label>1</label>
    </ligand>
</feature>
<comment type="similarity">
    <text evidence="3 7">Belongs to the peptidase M17 family.</text>
</comment>
<dbReference type="Proteomes" id="UP000178636">
    <property type="component" value="Unassembled WGS sequence"/>
</dbReference>
<gene>
    <name evidence="7" type="primary">pepA</name>
    <name evidence="9" type="ORF">A3C93_01230</name>
</gene>
<comment type="function">
    <text evidence="7">Presumably involved in the processing and regular turnover of intracellular proteins. Catalyzes the removal of unsubstituted N-terminal amino acids from various peptides.</text>
</comment>
<feature type="binding site" evidence="7">
    <location>
        <position position="314"/>
    </location>
    <ligand>
        <name>Mn(2+)</name>
        <dbReference type="ChEBI" id="CHEBI:29035"/>
        <label>1</label>
    </ligand>
</feature>
<feature type="binding site" evidence="7">
    <location>
        <position position="237"/>
    </location>
    <ligand>
        <name>Mn(2+)</name>
        <dbReference type="ChEBI" id="CHEBI:29035"/>
        <label>2</label>
    </ligand>
</feature>
<comment type="catalytic activity">
    <reaction evidence="2 7">
        <text>Release of an N-terminal amino acid, preferentially leucine, but not glutamic or aspartic acids.</text>
        <dbReference type="EC" id="3.4.11.10"/>
    </reaction>
</comment>
<evidence type="ECO:0000256" key="2">
    <source>
        <dbReference type="ARBA" id="ARBA00000967"/>
    </source>
</evidence>
<protein>
    <recommendedName>
        <fullName evidence="7">Probable cytosol aminopeptidase</fullName>
        <ecNumber evidence="7">3.4.11.1</ecNumber>
    </recommendedName>
    <alternativeName>
        <fullName evidence="7">Leucine aminopeptidase</fullName>
        <shortName evidence="7">LAP</shortName>
        <ecNumber evidence="7">3.4.11.10</ecNumber>
    </alternativeName>
    <alternativeName>
        <fullName evidence="7">Leucyl aminopeptidase</fullName>
    </alternativeName>
</protein>
<dbReference type="HAMAP" id="MF_00181">
    <property type="entry name" value="Cytosol_peptidase_M17"/>
    <property type="match status" value="1"/>
</dbReference>
<dbReference type="EC" id="3.4.11.1" evidence="7"/>
<dbReference type="InterPro" id="IPR011356">
    <property type="entry name" value="Leucine_aapep/pepB"/>
</dbReference>
<dbReference type="GO" id="GO:0006508">
    <property type="term" value="P:proteolysis"/>
    <property type="evidence" value="ECO:0007669"/>
    <property type="project" value="UniProtKB-KW"/>
</dbReference>
<dbReference type="PANTHER" id="PTHR11963">
    <property type="entry name" value="LEUCINE AMINOPEPTIDASE-RELATED"/>
    <property type="match status" value="1"/>
</dbReference>
<keyword evidence="6 7" id="KW-0378">Hydrolase</keyword>
<feature type="active site" evidence="7">
    <location>
        <position position="318"/>
    </location>
</feature>
<proteinExistence type="inferred from homology"/>
<keyword evidence="7" id="KW-0464">Manganese</keyword>
<evidence type="ECO:0000256" key="5">
    <source>
        <dbReference type="ARBA" id="ARBA00022670"/>
    </source>
</evidence>
<feature type="domain" description="Cytosol aminopeptidase" evidence="8">
    <location>
        <begin position="312"/>
        <end position="319"/>
    </location>
</feature>
<evidence type="ECO:0000256" key="4">
    <source>
        <dbReference type="ARBA" id="ARBA00022438"/>
    </source>
</evidence>
<keyword evidence="4 7" id="KW-0031">Aminopeptidase</keyword>
<evidence type="ECO:0000256" key="1">
    <source>
        <dbReference type="ARBA" id="ARBA00000135"/>
    </source>
</evidence>
<feature type="binding site" evidence="7">
    <location>
        <position position="232"/>
    </location>
    <ligand>
        <name>Mn(2+)</name>
        <dbReference type="ChEBI" id="CHEBI:29035"/>
        <label>2</label>
    </ligand>
</feature>
<evidence type="ECO:0000313" key="10">
    <source>
        <dbReference type="Proteomes" id="UP000178636"/>
    </source>
</evidence>
<evidence type="ECO:0000256" key="7">
    <source>
        <dbReference type="HAMAP-Rule" id="MF_00181"/>
    </source>
</evidence>
<dbReference type="GO" id="GO:0070006">
    <property type="term" value="F:metalloaminopeptidase activity"/>
    <property type="evidence" value="ECO:0007669"/>
    <property type="project" value="InterPro"/>
</dbReference>
<dbReference type="PANTHER" id="PTHR11963:SF23">
    <property type="entry name" value="CYTOSOL AMINOPEPTIDASE"/>
    <property type="match status" value="1"/>
</dbReference>
<dbReference type="InterPro" id="IPR043472">
    <property type="entry name" value="Macro_dom-like"/>
</dbReference>
<dbReference type="GO" id="GO:0005737">
    <property type="term" value="C:cytoplasm"/>
    <property type="evidence" value="ECO:0007669"/>
    <property type="project" value="UniProtKB-SubCell"/>
</dbReference>
<comment type="caution">
    <text evidence="9">The sequence shown here is derived from an EMBL/GenBank/DDBJ whole genome shotgun (WGS) entry which is preliminary data.</text>
</comment>
<dbReference type="Pfam" id="PF00883">
    <property type="entry name" value="Peptidase_M17"/>
    <property type="match status" value="1"/>
</dbReference>
<keyword evidence="5 7" id="KW-0645">Protease</keyword>
<feature type="binding site" evidence="7">
    <location>
        <position position="255"/>
    </location>
    <ligand>
        <name>Mn(2+)</name>
        <dbReference type="ChEBI" id="CHEBI:29035"/>
        <label>2</label>
    </ligand>
</feature>
<feature type="binding site" evidence="7">
    <location>
        <position position="316"/>
    </location>
    <ligand>
        <name>Mn(2+)</name>
        <dbReference type="ChEBI" id="CHEBI:29035"/>
        <label>2</label>
    </ligand>
</feature>
<evidence type="ECO:0000256" key="3">
    <source>
        <dbReference type="ARBA" id="ARBA00009528"/>
    </source>
</evidence>
<evidence type="ECO:0000259" key="8">
    <source>
        <dbReference type="PROSITE" id="PS00631"/>
    </source>
</evidence>
<evidence type="ECO:0000313" key="9">
    <source>
        <dbReference type="EMBL" id="OGZ10702.1"/>
    </source>
</evidence>
<dbReference type="GO" id="GO:0030145">
    <property type="term" value="F:manganese ion binding"/>
    <property type="evidence" value="ECO:0007669"/>
    <property type="project" value="UniProtKB-UniRule"/>
</dbReference>
<comment type="cofactor">
    <cofactor evidence="7">
        <name>Mn(2+)</name>
        <dbReference type="ChEBI" id="CHEBI:29035"/>
    </cofactor>
    <text evidence="7">Binds 2 manganese ions per subunit.</text>
</comment>
<keyword evidence="7" id="KW-0963">Cytoplasm</keyword>
<dbReference type="Gene3D" id="3.40.220.10">
    <property type="entry name" value="Leucine Aminopeptidase, subunit E, domain 1"/>
    <property type="match status" value="1"/>
</dbReference>
<dbReference type="SUPFAM" id="SSF52949">
    <property type="entry name" value="Macro domain-like"/>
    <property type="match status" value="1"/>
</dbReference>
<feature type="active site" evidence="7">
    <location>
        <position position="244"/>
    </location>
</feature>
<organism evidence="9 10">
    <name type="scientific">Candidatus Lloydbacteria bacterium RIFCSPHIGHO2_02_FULL_54_17</name>
    <dbReference type="NCBI Taxonomy" id="1798664"/>
    <lineage>
        <taxon>Bacteria</taxon>
        <taxon>Candidatus Lloydiibacteriota</taxon>
    </lineage>
</organism>
<keyword evidence="7" id="KW-0479">Metal-binding</keyword>
<feature type="binding site" evidence="7">
    <location>
        <position position="316"/>
    </location>
    <ligand>
        <name>Mn(2+)</name>
        <dbReference type="ChEBI" id="CHEBI:29035"/>
        <label>1</label>
    </ligand>
</feature>
<dbReference type="EMBL" id="MHLO01000047">
    <property type="protein sequence ID" value="OGZ10702.1"/>
    <property type="molecule type" value="Genomic_DNA"/>
</dbReference>
<dbReference type="STRING" id="1798664.A3C93_01230"/>
<name>A0A1G2DB58_9BACT</name>
<dbReference type="EC" id="3.4.11.10" evidence="7"/>
<dbReference type="PRINTS" id="PR00481">
    <property type="entry name" value="LAMNOPPTDASE"/>
</dbReference>
<dbReference type="Gene3D" id="3.40.630.10">
    <property type="entry name" value="Zn peptidases"/>
    <property type="match status" value="1"/>
</dbReference>
<dbReference type="InterPro" id="IPR000819">
    <property type="entry name" value="Peptidase_M17_C"/>
</dbReference>
<evidence type="ECO:0000256" key="6">
    <source>
        <dbReference type="ARBA" id="ARBA00022801"/>
    </source>
</evidence>
<comment type="subcellular location">
    <subcellularLocation>
        <location evidence="7">Cytoplasm</location>
    </subcellularLocation>
</comment>
<comment type="catalytic activity">
    <reaction evidence="1 7">
        <text>Release of an N-terminal amino acid, Xaa-|-Yaa-, in which Xaa is preferably Leu, but may be other amino acids including Pro although not Arg or Lys, and Yaa may be Pro. Amino acid amides and methyl esters are also readily hydrolyzed, but rates on arylamides are exceedingly low.</text>
        <dbReference type="EC" id="3.4.11.1"/>
    </reaction>
</comment>